<dbReference type="EMBL" id="NBTY01000103">
    <property type="protein sequence ID" value="OTP72875.1"/>
    <property type="molecule type" value="Genomic_DNA"/>
</dbReference>
<gene>
    <name evidence="1" type="ORF">PAMC26510_20775</name>
</gene>
<organism evidence="1 2">
    <name type="scientific">Caballeronia sordidicola</name>
    <name type="common">Burkholderia sordidicola</name>
    <dbReference type="NCBI Taxonomy" id="196367"/>
    <lineage>
        <taxon>Bacteria</taxon>
        <taxon>Pseudomonadati</taxon>
        <taxon>Pseudomonadota</taxon>
        <taxon>Betaproteobacteria</taxon>
        <taxon>Burkholderiales</taxon>
        <taxon>Burkholderiaceae</taxon>
        <taxon>Caballeronia</taxon>
    </lineage>
</organism>
<evidence type="ECO:0000313" key="2">
    <source>
        <dbReference type="Proteomes" id="UP000194546"/>
    </source>
</evidence>
<accession>A0A242MNI0</accession>
<dbReference type="RefSeq" id="WP_144022181.1">
    <property type="nucleotide sequence ID" value="NZ_NBTY01000103.1"/>
</dbReference>
<proteinExistence type="predicted"/>
<comment type="caution">
    <text evidence="1">The sequence shown here is derived from an EMBL/GenBank/DDBJ whole genome shotgun (WGS) entry which is preliminary data.</text>
</comment>
<reference evidence="1 2" key="1">
    <citation type="submission" date="2017-03" db="EMBL/GenBank/DDBJ databases">
        <title>Genome analysis of strain PAMC 26510.</title>
        <authorList>
            <person name="Oh H.-M."/>
            <person name="Yang J.-A."/>
        </authorList>
    </citation>
    <scope>NUCLEOTIDE SEQUENCE [LARGE SCALE GENOMIC DNA]</scope>
    <source>
        <strain evidence="1 2">PAMC 26510</strain>
    </source>
</reference>
<evidence type="ECO:0000313" key="1">
    <source>
        <dbReference type="EMBL" id="OTP72875.1"/>
    </source>
</evidence>
<dbReference type="Proteomes" id="UP000194546">
    <property type="component" value="Unassembled WGS sequence"/>
</dbReference>
<sequence length="127" mass="13419">MFDFDAAMGLIAAGGWAAQIGEMAASIEAVVGPVINVTCNLFQSGTLGAVAFDVIGTRSGLCLTFRSGGYRELPTPERVRTGEHLDCNVVDQIDGLCISACLIRQFGAALPSTSSRPPLWQAIQKFL</sequence>
<dbReference type="AlphaFoldDB" id="A0A242MNI0"/>
<name>A0A242MNI0_CABSO</name>
<protein>
    <submittedName>
        <fullName evidence="1">Uncharacterized protein</fullName>
    </submittedName>
</protein>